<dbReference type="PANTHER" id="PTHR24183">
    <property type="entry name" value="FIBRONECTIN TYPE 3 AND ANKYRIN REPEAT DOMAINS PROTEIN 1"/>
    <property type="match status" value="1"/>
</dbReference>
<gene>
    <name evidence="4" type="primary">LOC111136398</name>
</gene>
<feature type="repeat" description="ANK" evidence="1">
    <location>
        <begin position="72"/>
        <end position="104"/>
    </location>
</feature>
<proteinExistence type="predicted"/>
<dbReference type="OrthoDB" id="194358at2759"/>
<evidence type="ECO:0000313" key="3">
    <source>
        <dbReference type="Proteomes" id="UP000694844"/>
    </source>
</evidence>
<evidence type="ECO:0000256" key="1">
    <source>
        <dbReference type="PROSITE-ProRule" id="PRU00023"/>
    </source>
</evidence>
<dbReference type="InterPro" id="IPR036770">
    <property type="entry name" value="Ankyrin_rpt-contain_sf"/>
</dbReference>
<dbReference type="SUPFAM" id="SSF158235">
    <property type="entry name" value="SOCS box-like"/>
    <property type="match status" value="1"/>
</dbReference>
<dbReference type="GO" id="GO:0042981">
    <property type="term" value="P:regulation of apoptotic process"/>
    <property type="evidence" value="ECO:0007669"/>
    <property type="project" value="TreeGrafter"/>
</dbReference>
<dbReference type="PROSITE" id="PS50225">
    <property type="entry name" value="SOCS"/>
    <property type="match status" value="1"/>
</dbReference>
<sequence length="355" mass="39779">MRRSHSNLHDIVDNLRFGSEKYFQTYIEKKGDLNLSDGYGRTLLMWSVLDGKCSRVKNLIDAGCMLDLGDKKEDTALLHAVQSSNLEIAGILLSYGAQVNHCNEANNTALMISVEQNNLELVQLLLLHGADSNHACGHRYLHNVRTALTWAIENDLKDITDVILSAGQTNVSLHLNVCLQNLKTFQFLLAQGANAFYNNVEGSCGERLLMEFLSGNSYPVKVLDCVFKENGFCTSVLKRNDIVNCLFLLQNQSTKTDASDKRMQALLQYLLNLGMVPEVSTISKLCEHKKKFRPTCICVPSLQKLTRTAIREAMCFGISRKVNTLPLPAKMKNFLVLKDESFQCSLMDCKENSMV</sequence>
<dbReference type="Pfam" id="PF07525">
    <property type="entry name" value="SOCS_box"/>
    <property type="match status" value="1"/>
</dbReference>
<dbReference type="PANTHER" id="PTHR24183:SF1">
    <property type="entry name" value="FIBRONECTIN TYPE 3 AND ANKYRIN REPEAT DOMAINS PROTEIN 1"/>
    <property type="match status" value="1"/>
</dbReference>
<dbReference type="SMART" id="SM00248">
    <property type="entry name" value="ANK"/>
    <property type="match status" value="4"/>
</dbReference>
<organism evidence="3 4">
    <name type="scientific">Crassostrea virginica</name>
    <name type="common">Eastern oyster</name>
    <dbReference type="NCBI Taxonomy" id="6565"/>
    <lineage>
        <taxon>Eukaryota</taxon>
        <taxon>Metazoa</taxon>
        <taxon>Spiralia</taxon>
        <taxon>Lophotrochozoa</taxon>
        <taxon>Mollusca</taxon>
        <taxon>Bivalvia</taxon>
        <taxon>Autobranchia</taxon>
        <taxon>Pteriomorphia</taxon>
        <taxon>Ostreida</taxon>
        <taxon>Ostreoidea</taxon>
        <taxon>Ostreidae</taxon>
        <taxon>Crassostrea</taxon>
    </lineage>
</organism>
<dbReference type="GO" id="GO:0005634">
    <property type="term" value="C:nucleus"/>
    <property type="evidence" value="ECO:0007669"/>
    <property type="project" value="TreeGrafter"/>
</dbReference>
<feature type="repeat" description="ANK" evidence="1">
    <location>
        <begin position="105"/>
        <end position="133"/>
    </location>
</feature>
<reference evidence="4" key="1">
    <citation type="submission" date="2025-08" db="UniProtKB">
        <authorList>
            <consortium name="RefSeq"/>
        </authorList>
    </citation>
    <scope>IDENTIFICATION</scope>
    <source>
        <tissue evidence="4">Whole sample</tissue>
    </source>
</reference>
<evidence type="ECO:0000259" key="2">
    <source>
        <dbReference type="PROSITE" id="PS50225"/>
    </source>
</evidence>
<name>A0A8B8ESJ6_CRAVI</name>
<keyword evidence="3" id="KW-1185">Reference proteome</keyword>
<dbReference type="Pfam" id="PF00023">
    <property type="entry name" value="Ank"/>
    <property type="match status" value="1"/>
</dbReference>
<dbReference type="InterPro" id="IPR036036">
    <property type="entry name" value="SOCS_box-like_dom_sf"/>
</dbReference>
<feature type="domain" description="SOCS box" evidence="2">
    <location>
        <begin position="299"/>
        <end position="335"/>
    </location>
</feature>
<evidence type="ECO:0000313" key="4">
    <source>
        <dbReference type="RefSeq" id="XP_022342925.1"/>
    </source>
</evidence>
<keyword evidence="1" id="KW-0040">ANK repeat</keyword>
<dbReference type="AlphaFoldDB" id="A0A8B8ESJ6"/>
<dbReference type="SUPFAM" id="SSF48403">
    <property type="entry name" value="Ankyrin repeat"/>
    <property type="match status" value="1"/>
</dbReference>
<dbReference type="Gene3D" id="1.10.750.20">
    <property type="entry name" value="SOCS box"/>
    <property type="match status" value="1"/>
</dbReference>
<dbReference type="Proteomes" id="UP000694844">
    <property type="component" value="Chromosome 5"/>
</dbReference>
<dbReference type="PROSITE" id="PS50088">
    <property type="entry name" value="ANK_REPEAT"/>
    <property type="match status" value="2"/>
</dbReference>
<dbReference type="InterPro" id="IPR002110">
    <property type="entry name" value="Ankyrin_rpt"/>
</dbReference>
<dbReference type="RefSeq" id="XP_022342925.1">
    <property type="nucleotide sequence ID" value="XM_022487217.1"/>
</dbReference>
<dbReference type="GO" id="GO:0035556">
    <property type="term" value="P:intracellular signal transduction"/>
    <property type="evidence" value="ECO:0007669"/>
    <property type="project" value="InterPro"/>
</dbReference>
<dbReference type="PROSITE" id="PS50297">
    <property type="entry name" value="ANK_REP_REGION"/>
    <property type="match status" value="1"/>
</dbReference>
<accession>A0A8B8ESJ6</accession>
<dbReference type="SMART" id="SM00969">
    <property type="entry name" value="SOCS_box"/>
    <property type="match status" value="1"/>
</dbReference>
<dbReference type="Pfam" id="PF12796">
    <property type="entry name" value="Ank_2"/>
    <property type="match status" value="1"/>
</dbReference>
<dbReference type="Gene3D" id="1.25.40.20">
    <property type="entry name" value="Ankyrin repeat-containing domain"/>
    <property type="match status" value="1"/>
</dbReference>
<dbReference type="GeneID" id="111136398"/>
<protein>
    <submittedName>
        <fullName evidence="4">26S proteasome non-ATPase regulatory subunit 10-like isoform X1</fullName>
    </submittedName>
</protein>
<dbReference type="InterPro" id="IPR001496">
    <property type="entry name" value="SOCS_box"/>
</dbReference>
<dbReference type="KEGG" id="cvn:111136398"/>